<dbReference type="HOGENOM" id="CLU_129995_0_0_1"/>
<accession>A0A0C9Z6Y4</accession>
<organism evidence="2 3">
    <name type="scientific">Pisolithus microcarpus 441</name>
    <dbReference type="NCBI Taxonomy" id="765257"/>
    <lineage>
        <taxon>Eukaryota</taxon>
        <taxon>Fungi</taxon>
        <taxon>Dikarya</taxon>
        <taxon>Basidiomycota</taxon>
        <taxon>Agaricomycotina</taxon>
        <taxon>Agaricomycetes</taxon>
        <taxon>Agaricomycetidae</taxon>
        <taxon>Boletales</taxon>
        <taxon>Sclerodermatineae</taxon>
        <taxon>Pisolithaceae</taxon>
        <taxon>Pisolithus</taxon>
    </lineage>
</organism>
<evidence type="ECO:0000313" key="2">
    <source>
        <dbReference type="EMBL" id="KIK21814.1"/>
    </source>
</evidence>
<reference evidence="3" key="2">
    <citation type="submission" date="2015-01" db="EMBL/GenBank/DDBJ databases">
        <title>Evolutionary Origins and Diversification of the Mycorrhizal Mutualists.</title>
        <authorList>
            <consortium name="DOE Joint Genome Institute"/>
            <consortium name="Mycorrhizal Genomics Consortium"/>
            <person name="Kohler A."/>
            <person name="Kuo A."/>
            <person name="Nagy L.G."/>
            <person name="Floudas D."/>
            <person name="Copeland A."/>
            <person name="Barry K.W."/>
            <person name="Cichocki N."/>
            <person name="Veneault-Fourrey C."/>
            <person name="LaButti K."/>
            <person name="Lindquist E.A."/>
            <person name="Lipzen A."/>
            <person name="Lundell T."/>
            <person name="Morin E."/>
            <person name="Murat C."/>
            <person name="Riley R."/>
            <person name="Ohm R."/>
            <person name="Sun H."/>
            <person name="Tunlid A."/>
            <person name="Henrissat B."/>
            <person name="Grigoriev I.V."/>
            <person name="Hibbett D.S."/>
            <person name="Martin F."/>
        </authorList>
    </citation>
    <scope>NUCLEOTIDE SEQUENCE [LARGE SCALE GENOMIC DNA]</scope>
    <source>
        <strain evidence="3">441</strain>
    </source>
</reference>
<keyword evidence="3" id="KW-1185">Reference proteome</keyword>
<dbReference type="AlphaFoldDB" id="A0A0C9Z6Y4"/>
<evidence type="ECO:0000313" key="3">
    <source>
        <dbReference type="Proteomes" id="UP000054018"/>
    </source>
</evidence>
<protein>
    <submittedName>
        <fullName evidence="2">Uncharacterized protein</fullName>
    </submittedName>
</protein>
<evidence type="ECO:0000256" key="1">
    <source>
        <dbReference type="SAM" id="MobiDB-lite"/>
    </source>
</evidence>
<dbReference type="Proteomes" id="UP000054018">
    <property type="component" value="Unassembled WGS sequence"/>
</dbReference>
<dbReference type="STRING" id="765257.A0A0C9Z6Y4"/>
<reference evidence="2 3" key="1">
    <citation type="submission" date="2014-04" db="EMBL/GenBank/DDBJ databases">
        <authorList>
            <consortium name="DOE Joint Genome Institute"/>
            <person name="Kuo A."/>
            <person name="Kohler A."/>
            <person name="Costa M.D."/>
            <person name="Nagy L.G."/>
            <person name="Floudas D."/>
            <person name="Copeland A."/>
            <person name="Barry K.W."/>
            <person name="Cichocki N."/>
            <person name="Veneault-Fourrey C."/>
            <person name="LaButti K."/>
            <person name="Lindquist E.A."/>
            <person name="Lipzen A."/>
            <person name="Lundell T."/>
            <person name="Morin E."/>
            <person name="Murat C."/>
            <person name="Sun H."/>
            <person name="Tunlid A."/>
            <person name="Henrissat B."/>
            <person name="Grigoriev I.V."/>
            <person name="Hibbett D.S."/>
            <person name="Martin F."/>
            <person name="Nordberg H.P."/>
            <person name="Cantor M.N."/>
            <person name="Hua S.X."/>
        </authorList>
    </citation>
    <scope>NUCLEOTIDE SEQUENCE [LARGE SCALE GENOMIC DNA]</scope>
    <source>
        <strain evidence="2 3">441</strain>
    </source>
</reference>
<gene>
    <name evidence="2" type="ORF">PISMIDRAFT_11975</name>
</gene>
<dbReference type="EMBL" id="KN833746">
    <property type="protein sequence ID" value="KIK21814.1"/>
    <property type="molecule type" value="Genomic_DNA"/>
</dbReference>
<dbReference type="OrthoDB" id="102511at2759"/>
<name>A0A0C9Z6Y4_9AGAM</name>
<proteinExistence type="predicted"/>
<feature type="region of interest" description="Disordered" evidence="1">
    <location>
        <begin position="1"/>
        <end position="24"/>
    </location>
</feature>
<sequence length="177" mass="18987">MSLDDGCTWGTAEDVTFGRTGPGSSLPTLRLEDVGMEIDDGGDEALTTDALDLMRSVIQDQPGLAEELLQALEIGDASSTTDSHPPDLVQLTTMILEEAPQRLASTELFAHATRHICYECALSTSYPSQIFTATLAVYSIYIGSLQFQPGSRFAFVALAAERVSGQCTMTLALLHLV</sequence>